<dbReference type="Gene3D" id="3.10.10.10">
    <property type="entry name" value="HIV Type 1 Reverse Transcriptase, subunit A, domain 1"/>
    <property type="match status" value="1"/>
</dbReference>
<name>A0ABR2Z5R9_9CHLO</name>
<organism evidence="9 10">
    <name type="scientific">Coccomyxa subellipsoidea</name>
    <dbReference type="NCBI Taxonomy" id="248742"/>
    <lineage>
        <taxon>Eukaryota</taxon>
        <taxon>Viridiplantae</taxon>
        <taxon>Chlorophyta</taxon>
        <taxon>core chlorophytes</taxon>
        <taxon>Trebouxiophyceae</taxon>
        <taxon>Trebouxiophyceae incertae sedis</taxon>
        <taxon>Coccomyxaceae</taxon>
        <taxon>Coccomyxa</taxon>
    </lineage>
</organism>
<keyword evidence="3" id="KW-0540">Nuclease</keyword>
<feature type="domain" description="Reverse transcriptase RNase H-like" evidence="8">
    <location>
        <begin position="230"/>
        <end position="311"/>
    </location>
</feature>
<dbReference type="InterPro" id="IPR050951">
    <property type="entry name" value="Retrovirus_Pol_polyprotein"/>
</dbReference>
<dbReference type="Pfam" id="PF17917">
    <property type="entry name" value="RT_RNaseH"/>
    <property type="match status" value="1"/>
</dbReference>
<dbReference type="CDD" id="cd01647">
    <property type="entry name" value="RT_LTR"/>
    <property type="match status" value="1"/>
</dbReference>
<dbReference type="InterPro" id="IPR043502">
    <property type="entry name" value="DNA/RNA_pol_sf"/>
</dbReference>
<evidence type="ECO:0000256" key="3">
    <source>
        <dbReference type="ARBA" id="ARBA00022722"/>
    </source>
</evidence>
<evidence type="ECO:0000256" key="4">
    <source>
        <dbReference type="ARBA" id="ARBA00022759"/>
    </source>
</evidence>
<keyword evidence="4" id="KW-0255">Endonuclease</keyword>
<dbReference type="PANTHER" id="PTHR37984:SF5">
    <property type="entry name" value="PROTEIN NYNRIN-LIKE"/>
    <property type="match status" value="1"/>
</dbReference>
<dbReference type="Gene3D" id="3.30.70.270">
    <property type="match status" value="2"/>
</dbReference>
<evidence type="ECO:0000313" key="9">
    <source>
        <dbReference type="EMBL" id="KAK9918998.1"/>
    </source>
</evidence>
<keyword evidence="5" id="KW-0378">Hydrolase</keyword>
<evidence type="ECO:0000313" key="10">
    <source>
        <dbReference type="Proteomes" id="UP001491310"/>
    </source>
</evidence>
<keyword evidence="10" id="KW-1185">Reference proteome</keyword>
<accession>A0ABR2Z5R9</accession>
<dbReference type="Proteomes" id="UP001491310">
    <property type="component" value="Unassembled WGS sequence"/>
</dbReference>
<evidence type="ECO:0000256" key="2">
    <source>
        <dbReference type="ARBA" id="ARBA00022695"/>
    </source>
</evidence>
<sequence length="362" mass="40859">MREHGILIPSRRISTSKYASPGLPVADSHKGNGVTEPRICWDFRALNKDTRFDCFPMPDVGDALAAMGGAQWFSKLDLKSGFWQFPMEPADAKKTAIITRQGFFEFTVMPFGLKNAPATFQRLMMKVLGDSPFVRVHIGDIVIFSETFEDHLDHVRIVLQRLQDAGLKASPKKCHFGMVEMKYLGHIDNREGNKPYPEKIEAIVSANRPTNKTELLSFLGLTNYNREFVQDSDGKERPLAHASKKLTKSECNWGTTEGECYAILWAVRKFRQYLFGAPFTLETDHQALRYLMTTSELTGKLARWALHLQEYAFEIHNRPGSANANADGLTRLAYGPRDSEPSPTREIPRLMMLQPAGLPLPP</sequence>
<evidence type="ECO:0008006" key="11">
    <source>
        <dbReference type="Google" id="ProtNLM"/>
    </source>
</evidence>
<evidence type="ECO:0000256" key="1">
    <source>
        <dbReference type="ARBA" id="ARBA00022679"/>
    </source>
</evidence>
<dbReference type="Pfam" id="PF00078">
    <property type="entry name" value="RVT_1"/>
    <property type="match status" value="1"/>
</dbReference>
<protein>
    <recommendedName>
        <fullName evidence="11">Reverse transcriptase domain-containing protein</fullName>
    </recommendedName>
</protein>
<comment type="caution">
    <text evidence="9">The sequence shown here is derived from an EMBL/GenBank/DDBJ whole genome shotgun (WGS) entry which is preliminary data.</text>
</comment>
<dbReference type="InterPro" id="IPR043128">
    <property type="entry name" value="Rev_trsase/Diguanyl_cyclase"/>
</dbReference>
<dbReference type="PANTHER" id="PTHR37984">
    <property type="entry name" value="PROTEIN CBG26694"/>
    <property type="match status" value="1"/>
</dbReference>
<evidence type="ECO:0000256" key="6">
    <source>
        <dbReference type="ARBA" id="ARBA00022918"/>
    </source>
</evidence>
<dbReference type="InterPro" id="IPR000477">
    <property type="entry name" value="RT_dom"/>
</dbReference>
<dbReference type="SUPFAM" id="SSF56672">
    <property type="entry name" value="DNA/RNA polymerases"/>
    <property type="match status" value="1"/>
</dbReference>
<proteinExistence type="predicted"/>
<evidence type="ECO:0000259" key="8">
    <source>
        <dbReference type="Pfam" id="PF17917"/>
    </source>
</evidence>
<dbReference type="EMBL" id="JALJOT010000001">
    <property type="protein sequence ID" value="KAK9918998.1"/>
    <property type="molecule type" value="Genomic_DNA"/>
</dbReference>
<gene>
    <name evidence="9" type="ORF">WJX75_008586</name>
</gene>
<feature type="domain" description="Reverse transcriptase" evidence="7">
    <location>
        <begin position="38"/>
        <end position="187"/>
    </location>
</feature>
<keyword evidence="1" id="KW-0808">Transferase</keyword>
<dbReference type="InterPro" id="IPR041373">
    <property type="entry name" value="RT_RNaseH"/>
</dbReference>
<reference evidence="9 10" key="1">
    <citation type="journal article" date="2024" name="Nat. Commun.">
        <title>Phylogenomics reveals the evolutionary origins of lichenization in chlorophyte algae.</title>
        <authorList>
            <person name="Puginier C."/>
            <person name="Libourel C."/>
            <person name="Otte J."/>
            <person name="Skaloud P."/>
            <person name="Haon M."/>
            <person name="Grisel S."/>
            <person name="Petersen M."/>
            <person name="Berrin J.G."/>
            <person name="Delaux P.M."/>
            <person name="Dal Grande F."/>
            <person name="Keller J."/>
        </authorList>
    </citation>
    <scope>NUCLEOTIDE SEQUENCE [LARGE SCALE GENOMIC DNA]</scope>
    <source>
        <strain evidence="9 10">SAG 216-7</strain>
    </source>
</reference>
<keyword evidence="6" id="KW-0695">RNA-directed DNA polymerase</keyword>
<dbReference type="CDD" id="cd09274">
    <property type="entry name" value="RNase_HI_RT_Ty3"/>
    <property type="match status" value="1"/>
</dbReference>
<evidence type="ECO:0000259" key="7">
    <source>
        <dbReference type="Pfam" id="PF00078"/>
    </source>
</evidence>
<evidence type="ECO:0000256" key="5">
    <source>
        <dbReference type="ARBA" id="ARBA00022801"/>
    </source>
</evidence>
<keyword evidence="2" id="KW-0548">Nucleotidyltransferase</keyword>